<evidence type="ECO:0000313" key="3">
    <source>
        <dbReference type="EMBL" id="CEO32290.1"/>
    </source>
</evidence>
<keyword evidence="1" id="KW-0812">Transmembrane</keyword>
<evidence type="ECO:0000313" key="7">
    <source>
        <dbReference type="Proteomes" id="UP000049685"/>
    </source>
</evidence>
<dbReference type="PATRIC" id="fig|1505.7.peg.579"/>
<organism evidence="4 6">
    <name type="scientific">Paraclostridium sordellii</name>
    <name type="common">Clostridium sordellii</name>
    <dbReference type="NCBI Taxonomy" id="1505"/>
    <lineage>
        <taxon>Bacteria</taxon>
        <taxon>Bacillati</taxon>
        <taxon>Bacillota</taxon>
        <taxon>Clostridia</taxon>
        <taxon>Peptostreptococcales</taxon>
        <taxon>Peptostreptococcaceae</taxon>
        <taxon>Paraclostridium</taxon>
    </lineage>
</organism>
<gene>
    <name evidence="2" type="ORF">ATCC9714_06531</name>
    <name evidence="4" type="ORF">R28058_02731</name>
    <name evidence="3" type="ORF">UMC4404_02701</name>
</gene>
<accession>A0A0A1SEP3</accession>
<dbReference type="GeneID" id="97539337"/>
<feature type="transmembrane region" description="Helical" evidence="1">
    <location>
        <begin position="17"/>
        <end position="38"/>
    </location>
</feature>
<keyword evidence="1" id="KW-1133">Transmembrane helix</keyword>
<dbReference type="AlphaFoldDB" id="A0A0A1SEP3"/>
<evidence type="ECO:0000256" key="1">
    <source>
        <dbReference type="SAM" id="Phobius"/>
    </source>
</evidence>
<keyword evidence="5" id="KW-1185">Reference proteome</keyword>
<dbReference type="EMBL" id="CEKZ01000003">
    <property type="protein sequence ID" value="CEQ02540.1"/>
    <property type="molecule type" value="Genomic_DNA"/>
</dbReference>
<proteinExistence type="predicted"/>
<dbReference type="RefSeq" id="WP_021125285.1">
    <property type="nucleotide sequence ID" value="NZ_CDLK01000014.1"/>
</dbReference>
<dbReference type="Proteomes" id="UP000049685">
    <property type="component" value="Unassembled WGS sequence"/>
</dbReference>
<dbReference type="EMBL" id="LN679998">
    <property type="protein sequence ID" value="CEJ72765.1"/>
    <property type="molecule type" value="Genomic_DNA"/>
</dbReference>
<evidence type="ECO:0000313" key="6">
    <source>
        <dbReference type="Proteomes" id="UP000049127"/>
    </source>
</evidence>
<reference evidence="3" key="2">
    <citation type="submission" date="2015-01" db="EMBL/GenBank/DDBJ databases">
        <authorList>
            <person name="Aslett M.A."/>
            <person name="De Silva N."/>
        </authorList>
    </citation>
    <scope>NUCLEOTIDE SEQUENCE</scope>
    <source>
        <strain evidence="2 5">ATCC9714</strain>
        <strain evidence="3">UMC4404</strain>
    </source>
</reference>
<dbReference type="Proteomes" id="UP000032811">
    <property type="component" value="Chromosome 1"/>
</dbReference>
<dbReference type="Proteomes" id="UP000049127">
    <property type="component" value="Unassembled WGS sequence"/>
</dbReference>
<name>A0A0A1SEP3_PARSO</name>
<sequence length="40" mass="4332">MNISRCIGNVKRKQSKVYTLIAILDVVVLGASFGIILANL</sequence>
<reference evidence="6 7" key="1">
    <citation type="submission" date="2015-01" db="EMBL/GenBank/DDBJ databases">
        <authorList>
            <person name="Aslett A.Martin."/>
            <person name="De Silva Nishadi"/>
        </authorList>
    </citation>
    <scope>NUCLEOTIDE SEQUENCE [LARGE SCALE GENOMIC DNA]</scope>
    <source>
        <strain evidence="4 6">R28058</strain>
        <strain evidence="7">UMC4404</strain>
    </source>
</reference>
<evidence type="ECO:0000313" key="4">
    <source>
        <dbReference type="EMBL" id="CEQ02540.1"/>
    </source>
</evidence>
<evidence type="ECO:0000313" key="5">
    <source>
        <dbReference type="Proteomes" id="UP000032811"/>
    </source>
</evidence>
<dbReference type="EMBL" id="CDNY01000003">
    <property type="protein sequence ID" value="CEO32290.1"/>
    <property type="molecule type" value="Genomic_DNA"/>
</dbReference>
<protein>
    <submittedName>
        <fullName evidence="2">Membrane protein</fullName>
    </submittedName>
</protein>
<evidence type="ECO:0000313" key="2">
    <source>
        <dbReference type="EMBL" id="CEJ72765.1"/>
    </source>
</evidence>
<keyword evidence="1" id="KW-0472">Membrane</keyword>